<evidence type="ECO:0000313" key="1">
    <source>
        <dbReference type="EMBL" id="ASJ76077.1"/>
    </source>
</evidence>
<protein>
    <submittedName>
        <fullName evidence="1">Uncharacterized protein</fullName>
    </submittedName>
</protein>
<dbReference type="InterPro" id="IPR036271">
    <property type="entry name" value="Tet_transcr_reg_TetR-rel_C_sf"/>
</dbReference>
<gene>
    <name evidence="1" type="ORF">IMCC3135_30140</name>
</gene>
<reference evidence="1 2" key="1">
    <citation type="submission" date="2016-12" db="EMBL/GenBank/DDBJ databases">
        <authorList>
            <person name="Song W.-J."/>
            <person name="Kurnit D.M."/>
        </authorList>
    </citation>
    <scope>NUCLEOTIDE SEQUENCE [LARGE SCALE GENOMIC DNA]</scope>
    <source>
        <strain evidence="1 2">IMCC3135</strain>
    </source>
</reference>
<dbReference type="Proteomes" id="UP000250079">
    <property type="component" value="Chromosome"/>
</dbReference>
<dbReference type="SUPFAM" id="SSF48498">
    <property type="entry name" value="Tetracyclin repressor-like, C-terminal domain"/>
    <property type="match status" value="1"/>
</dbReference>
<name>A0A2Z2P5V6_9GAMM</name>
<dbReference type="KEGG" id="gai:IMCC3135_30140"/>
<proteinExistence type="predicted"/>
<dbReference type="EMBL" id="CP018632">
    <property type="protein sequence ID" value="ASJ76077.1"/>
    <property type="molecule type" value="Genomic_DNA"/>
</dbReference>
<keyword evidence="2" id="KW-1185">Reference proteome</keyword>
<organism evidence="1 2">
    <name type="scientific">Granulosicoccus antarcticus IMCC3135</name>
    <dbReference type="NCBI Taxonomy" id="1192854"/>
    <lineage>
        <taxon>Bacteria</taxon>
        <taxon>Pseudomonadati</taxon>
        <taxon>Pseudomonadota</taxon>
        <taxon>Gammaproteobacteria</taxon>
        <taxon>Chromatiales</taxon>
        <taxon>Granulosicoccaceae</taxon>
        <taxon>Granulosicoccus</taxon>
    </lineage>
</organism>
<sequence length="92" mass="10030">MWSEETIYSGNEAYMAASEQLGSNLKGGFADSIHDTDPFQLSTEELLAWSSVHGLANLFIDGPIARGQSRQHKLALATRMIIAMKPVFTTAS</sequence>
<dbReference type="AlphaFoldDB" id="A0A2Z2P5V6"/>
<accession>A0A2Z2P5V6</accession>
<evidence type="ECO:0000313" key="2">
    <source>
        <dbReference type="Proteomes" id="UP000250079"/>
    </source>
</evidence>